<dbReference type="InterPro" id="IPR027417">
    <property type="entry name" value="P-loop_NTPase"/>
</dbReference>
<dbReference type="InterPro" id="IPR050905">
    <property type="entry name" value="Plant_NBS-LRR"/>
</dbReference>
<name>A0AAN8VG23_9MAGN</name>
<dbReference type="Proteomes" id="UP001370490">
    <property type="component" value="Unassembled WGS sequence"/>
</dbReference>
<dbReference type="InterPro" id="IPR002182">
    <property type="entry name" value="NB-ARC"/>
</dbReference>
<evidence type="ECO:0000313" key="6">
    <source>
        <dbReference type="Proteomes" id="UP001370490"/>
    </source>
</evidence>
<proteinExistence type="inferred from homology"/>
<dbReference type="PANTHER" id="PTHR33463">
    <property type="entry name" value="NB-ARC DOMAIN-CONTAINING PROTEIN-RELATED"/>
    <property type="match status" value="1"/>
</dbReference>
<feature type="domain" description="NB-ARC" evidence="4">
    <location>
        <begin position="52"/>
        <end position="217"/>
    </location>
</feature>
<dbReference type="InterPro" id="IPR032675">
    <property type="entry name" value="LRR_dom_sf"/>
</dbReference>
<dbReference type="AlphaFoldDB" id="A0AAN8VG23"/>
<dbReference type="Pfam" id="PF00931">
    <property type="entry name" value="NB-ARC"/>
    <property type="match status" value="1"/>
</dbReference>
<dbReference type="GO" id="GO:0043531">
    <property type="term" value="F:ADP binding"/>
    <property type="evidence" value="ECO:0007669"/>
    <property type="project" value="InterPro"/>
</dbReference>
<comment type="caution">
    <text evidence="5">The sequence shown here is derived from an EMBL/GenBank/DDBJ whole genome shotgun (WGS) entry which is preliminary data.</text>
</comment>
<dbReference type="SUPFAM" id="SSF52540">
    <property type="entry name" value="P-loop containing nucleoside triphosphate hydrolases"/>
    <property type="match status" value="1"/>
</dbReference>
<keyword evidence="2" id="KW-0611">Plant defense</keyword>
<evidence type="ECO:0000259" key="4">
    <source>
        <dbReference type="Pfam" id="PF00931"/>
    </source>
</evidence>
<dbReference type="GO" id="GO:0005524">
    <property type="term" value="F:ATP binding"/>
    <property type="evidence" value="ECO:0007669"/>
    <property type="project" value="UniProtKB-KW"/>
</dbReference>
<dbReference type="PANTHER" id="PTHR33463:SF198">
    <property type="entry name" value="RPP4C3"/>
    <property type="match status" value="1"/>
</dbReference>
<accession>A0AAN8VG23</accession>
<evidence type="ECO:0000256" key="3">
    <source>
        <dbReference type="ARBA" id="ARBA00022840"/>
    </source>
</evidence>
<reference evidence="5 6" key="1">
    <citation type="submission" date="2023-12" db="EMBL/GenBank/DDBJ databases">
        <title>A high-quality genome assembly for Dillenia turbinata (Dilleniales).</title>
        <authorList>
            <person name="Chanderbali A."/>
        </authorList>
    </citation>
    <scope>NUCLEOTIDE SEQUENCE [LARGE SCALE GENOMIC DNA]</scope>
    <source>
        <strain evidence="5">LSX21</strain>
        <tissue evidence="5">Leaf</tissue>
    </source>
</reference>
<dbReference type="SUPFAM" id="SSF52058">
    <property type="entry name" value="L domain-like"/>
    <property type="match status" value="1"/>
</dbReference>
<dbReference type="Gene3D" id="3.40.50.300">
    <property type="entry name" value="P-loop containing nucleotide triphosphate hydrolases"/>
    <property type="match status" value="1"/>
</dbReference>
<gene>
    <name evidence="5" type="ORF">RJ641_036489</name>
</gene>
<evidence type="ECO:0000256" key="1">
    <source>
        <dbReference type="ARBA" id="ARBA00008894"/>
    </source>
</evidence>
<keyword evidence="3" id="KW-0067">ATP-binding</keyword>
<dbReference type="InterPro" id="IPR042197">
    <property type="entry name" value="Apaf_helical"/>
</dbReference>
<dbReference type="EMBL" id="JBAMMX010000009">
    <property type="protein sequence ID" value="KAK6933595.1"/>
    <property type="molecule type" value="Genomic_DNA"/>
</dbReference>
<dbReference type="FunFam" id="3.40.50.300:FF:001091">
    <property type="entry name" value="Probable disease resistance protein At1g61300"/>
    <property type="match status" value="1"/>
</dbReference>
<comment type="similarity">
    <text evidence="1">Belongs to the disease resistance NB-LRR family.</text>
</comment>
<sequence length="767" mass="86846">MSKKAHKMKLNRVDRLQTHGEKFTKDNISYPAPPPLFDIFSGDMVPLGSRDSIMEEILEALKKDDVKLLGLYGMGGVGKTTIIKEVAKRGEAMNLFDEILMAVVSQDPSIRKIQDQFASQLGLSFGDDIESETVRAGQLHEKLEKTGKVLVILDDLWKHLDLQSVGIPSPNEHNCCKIVITTREKDVCYQMDCENNTFPIMVLSNEEGWYLFKKMAGDCVTSAEVGPVAIEVAKECRGLPLAIDVVAGALKDKSATRWKDALRQLRVSAPTNIKGLHKDVYSSLQLTYDYLDGEEIKHFFLLFSLFQEDDNIPIELQMRYGVGLGLFHQAGLGGTMQEARERADSFVDILKSACLLTDGDGERTVRVQKVVRNFCMFSMASKGQQHAFLVKPGWEMAEWPEIDTSPNCTAISLVGNNIKQFPHGLDCPKLQILLFSGTQQEVNIADSFFDTMAELKVLDISRVHIPSFPPLLGLLCKLRTLCLHDCSLGEMEMIRHLTGLEVLSFSNSRIKDNKLPMGISLLTHLRLLDLSRCTELLIPYGILSNLSRLEELYLEESFDEWEKESEKEFYIENGGRRERYASLSELKSLSHSLTTLMGMHMNDVGLFPKDLFFPKLTTFRIEMGDDLVFDENYSISKAGLKVDFKGSSIAKDHGICSLMKRCDYLQFSKMGNIKRILYDFNKDLEVLVVEKSSDIEEIIISDEREVVFPQLKCLRLHLLPKLASFCNARQSRKPIQSQSLFTDKVCTKWHFFITIYVLQFSFSTSTF</sequence>
<dbReference type="Gene3D" id="3.80.10.10">
    <property type="entry name" value="Ribonuclease Inhibitor"/>
    <property type="match status" value="1"/>
</dbReference>
<dbReference type="Gene3D" id="1.10.8.430">
    <property type="entry name" value="Helical domain of apoptotic protease-activating factors"/>
    <property type="match status" value="1"/>
</dbReference>
<dbReference type="PRINTS" id="PR00364">
    <property type="entry name" value="DISEASERSIST"/>
</dbReference>
<dbReference type="GO" id="GO:0006952">
    <property type="term" value="P:defense response"/>
    <property type="evidence" value="ECO:0007669"/>
    <property type="project" value="UniProtKB-KW"/>
</dbReference>
<evidence type="ECO:0000256" key="2">
    <source>
        <dbReference type="ARBA" id="ARBA00022821"/>
    </source>
</evidence>
<keyword evidence="3" id="KW-0547">Nucleotide-binding</keyword>
<protein>
    <submittedName>
        <fullName evidence="5">NB-ARC</fullName>
    </submittedName>
</protein>
<keyword evidence="6" id="KW-1185">Reference proteome</keyword>
<evidence type="ECO:0000313" key="5">
    <source>
        <dbReference type="EMBL" id="KAK6933595.1"/>
    </source>
</evidence>
<organism evidence="5 6">
    <name type="scientific">Dillenia turbinata</name>
    <dbReference type="NCBI Taxonomy" id="194707"/>
    <lineage>
        <taxon>Eukaryota</taxon>
        <taxon>Viridiplantae</taxon>
        <taxon>Streptophyta</taxon>
        <taxon>Embryophyta</taxon>
        <taxon>Tracheophyta</taxon>
        <taxon>Spermatophyta</taxon>
        <taxon>Magnoliopsida</taxon>
        <taxon>eudicotyledons</taxon>
        <taxon>Gunneridae</taxon>
        <taxon>Pentapetalae</taxon>
        <taxon>Dilleniales</taxon>
        <taxon>Dilleniaceae</taxon>
        <taxon>Dillenia</taxon>
    </lineage>
</organism>